<evidence type="ECO:0000313" key="3">
    <source>
        <dbReference type="Proteomes" id="UP000077202"/>
    </source>
</evidence>
<evidence type="ECO:0000256" key="1">
    <source>
        <dbReference type="SAM" id="MobiDB-lite"/>
    </source>
</evidence>
<dbReference type="EMBL" id="LVLJ01001095">
    <property type="protein sequence ID" value="OAE31431.1"/>
    <property type="molecule type" value="Genomic_DNA"/>
</dbReference>
<accession>A0A176WFP8</accession>
<protein>
    <submittedName>
        <fullName evidence="2">Uncharacterized protein</fullName>
    </submittedName>
</protein>
<keyword evidence="3" id="KW-1185">Reference proteome</keyword>
<name>A0A176WFP8_MARPO</name>
<organism evidence="2 3">
    <name type="scientific">Marchantia polymorpha subsp. ruderalis</name>
    <dbReference type="NCBI Taxonomy" id="1480154"/>
    <lineage>
        <taxon>Eukaryota</taxon>
        <taxon>Viridiplantae</taxon>
        <taxon>Streptophyta</taxon>
        <taxon>Embryophyta</taxon>
        <taxon>Marchantiophyta</taxon>
        <taxon>Marchantiopsida</taxon>
        <taxon>Marchantiidae</taxon>
        <taxon>Marchantiales</taxon>
        <taxon>Marchantiaceae</taxon>
        <taxon>Marchantia</taxon>
    </lineage>
</organism>
<dbReference type="Proteomes" id="UP000077202">
    <property type="component" value="Unassembled WGS sequence"/>
</dbReference>
<feature type="compositionally biased region" description="Basic and acidic residues" evidence="1">
    <location>
        <begin position="376"/>
        <end position="387"/>
    </location>
</feature>
<comment type="caution">
    <text evidence="2">The sequence shown here is derived from an EMBL/GenBank/DDBJ whole genome shotgun (WGS) entry which is preliminary data.</text>
</comment>
<proteinExistence type="predicted"/>
<reference evidence="2" key="1">
    <citation type="submission" date="2016-03" db="EMBL/GenBank/DDBJ databases">
        <title>Mechanisms controlling the formation of the plant cell surface in tip-growing cells are functionally conserved among land plants.</title>
        <authorList>
            <person name="Honkanen S."/>
            <person name="Jones V.A."/>
            <person name="Morieri G."/>
            <person name="Champion C."/>
            <person name="Hetherington A.J."/>
            <person name="Kelly S."/>
            <person name="Saint-Marcoux D."/>
            <person name="Proust H."/>
            <person name="Prescott H."/>
            <person name="Dolan L."/>
        </authorList>
    </citation>
    <scope>NUCLEOTIDE SEQUENCE [LARGE SCALE GENOMIC DNA]</scope>
    <source>
        <tissue evidence="2">Whole gametophyte</tissue>
    </source>
</reference>
<evidence type="ECO:0000313" key="2">
    <source>
        <dbReference type="EMBL" id="OAE31431.1"/>
    </source>
</evidence>
<gene>
    <name evidence="2" type="ORF">AXG93_725s1200</name>
</gene>
<feature type="region of interest" description="Disordered" evidence="1">
    <location>
        <begin position="466"/>
        <end position="498"/>
    </location>
</feature>
<feature type="region of interest" description="Disordered" evidence="1">
    <location>
        <begin position="376"/>
        <end position="416"/>
    </location>
</feature>
<dbReference type="AlphaFoldDB" id="A0A176WFP8"/>
<feature type="compositionally biased region" description="Low complexity" evidence="1">
    <location>
        <begin position="482"/>
        <end position="498"/>
    </location>
</feature>
<sequence length="525" mass="56325">MARFASACQSELSSDAVGPRHCFLLSGLAPELDHWADGSGSRPEEQVLRRSVLRHVTTMTLPQLNADECADPAHSTERSCESVLNSPKGHLRPNPSCFESDGALELVLRGAHEQAGEAGEGELMSRARWQRAVWRARPCDPPAGAAAVGSDPRLAQRYDIGWDSAAGAPDFAHRSQAGMLTAFTHIPGLTQAAGAPSSSIYLLETQFNSMPTEPSNSFQAILVSKRMRLVCDLGCDGSQGLGVHGSRSQSKKKNNLSSIVNSTCTQNVLTIGYPYPHRLAQRQRQIHNLGGKLLSQELRLSAGFRAKHRIQVKGMLSPKQLERELARNSIGAFSLFCSCAAIRRSSAGARKGTQISFNKAIIKAIKVVQHLGDASSKSKAEKKLKEAEAEDLFETEDSPRAAAHESSSNPAKHGKWTTKCIKAGGKGKAGADRLLKAAKGRTLSQVLSQTSKRLEAPSYAQAHAHALHAHASSTTVDHKSAHSTAAPSSSKASKASKALTSDPPIQILMWIGDQHIDIGKTLVPY</sequence>